<sequence>MVIDDFMNKRNEMTKEELLISIEEVVKELEAIRNYFDNVSDAKLIEVAVYTEAAIKSKYDFLLKEAKKRGINSGRIA</sequence>
<dbReference type="OrthoDB" id="1809893at2"/>
<name>A0A1I1B9E0_9CLOT</name>
<dbReference type="Pfam" id="PF10704">
    <property type="entry name" value="DUF2508"/>
    <property type="match status" value="1"/>
</dbReference>
<dbReference type="Proteomes" id="UP000198619">
    <property type="component" value="Unassembled WGS sequence"/>
</dbReference>
<reference evidence="1 2" key="1">
    <citation type="submission" date="2016-10" db="EMBL/GenBank/DDBJ databases">
        <authorList>
            <person name="de Groot N.N."/>
        </authorList>
    </citation>
    <scope>NUCLEOTIDE SEQUENCE [LARGE SCALE GENOMIC DNA]</scope>
    <source>
        <strain evidence="1 2">DSM 12271</strain>
    </source>
</reference>
<dbReference type="AlphaFoldDB" id="A0A1I1B9E0"/>
<dbReference type="STRING" id="84698.SAMN04488528_10815"/>
<evidence type="ECO:0000313" key="1">
    <source>
        <dbReference type="EMBL" id="SFB46974.1"/>
    </source>
</evidence>
<protein>
    <recommendedName>
        <fullName evidence="3">DUF2508 domain-containing protein</fullName>
    </recommendedName>
</protein>
<proteinExistence type="predicted"/>
<organism evidence="1 2">
    <name type="scientific">Clostridium frigidicarnis</name>
    <dbReference type="NCBI Taxonomy" id="84698"/>
    <lineage>
        <taxon>Bacteria</taxon>
        <taxon>Bacillati</taxon>
        <taxon>Bacillota</taxon>
        <taxon>Clostridia</taxon>
        <taxon>Eubacteriales</taxon>
        <taxon>Clostridiaceae</taxon>
        <taxon>Clostridium</taxon>
    </lineage>
</organism>
<accession>A0A1I1B9E0</accession>
<gene>
    <name evidence="1" type="ORF">SAMN04488528_10815</name>
</gene>
<dbReference type="RefSeq" id="WP_090043313.1">
    <property type="nucleotide sequence ID" value="NZ_FOKI01000081.1"/>
</dbReference>
<evidence type="ECO:0000313" key="2">
    <source>
        <dbReference type="Proteomes" id="UP000198619"/>
    </source>
</evidence>
<dbReference type="InterPro" id="IPR019644">
    <property type="entry name" value="DUF2508"/>
</dbReference>
<keyword evidence="2" id="KW-1185">Reference proteome</keyword>
<dbReference type="EMBL" id="FOKI01000081">
    <property type="protein sequence ID" value="SFB46974.1"/>
    <property type="molecule type" value="Genomic_DNA"/>
</dbReference>
<evidence type="ECO:0008006" key="3">
    <source>
        <dbReference type="Google" id="ProtNLM"/>
    </source>
</evidence>